<comment type="similarity">
    <text evidence="2">Belongs to the PAF1 family.</text>
</comment>
<protein>
    <recommendedName>
        <fullName evidence="3">RNA polymerase II-associated factor 1 homolog</fullName>
    </recommendedName>
</protein>
<dbReference type="EMBL" id="JAAOIC020000052">
    <property type="protein sequence ID" value="KAG8035910.1"/>
    <property type="molecule type" value="Genomic_DNA"/>
</dbReference>
<dbReference type="OrthoDB" id="10260285at2759"/>
<evidence type="ECO:0000256" key="4">
    <source>
        <dbReference type="ARBA" id="ARBA00023242"/>
    </source>
</evidence>
<dbReference type="GO" id="GO:0000993">
    <property type="term" value="F:RNA polymerase II complex binding"/>
    <property type="evidence" value="ECO:0007669"/>
    <property type="project" value="TreeGrafter"/>
</dbReference>
<evidence type="ECO:0000313" key="6">
    <source>
        <dbReference type="Proteomes" id="UP000729913"/>
    </source>
</evidence>
<dbReference type="GO" id="GO:0006368">
    <property type="term" value="P:transcription elongation by RNA polymerase II"/>
    <property type="evidence" value="ECO:0007669"/>
    <property type="project" value="InterPro"/>
</dbReference>
<dbReference type="InterPro" id="IPR007133">
    <property type="entry name" value="RNA_pol_II-assoc_Paf1"/>
</dbReference>
<reference evidence="5" key="2">
    <citation type="submission" date="2021-04" db="EMBL/GenBank/DDBJ databases">
        <title>Genome-wide patterns of bracovirus chromosomal integration into multiple host tissues during parasitism.</title>
        <authorList>
            <person name="Chebbi M.A.C."/>
        </authorList>
    </citation>
    <scope>NUCLEOTIDE SEQUENCE</scope>
    <source>
        <tissue evidence="5">Whole body</tissue>
    </source>
</reference>
<gene>
    <name evidence="5" type="ORF">G9C98_003036</name>
</gene>
<proteinExistence type="inferred from homology"/>
<name>A0A8J5UTN8_9HYME</name>
<dbReference type="AlphaFoldDB" id="A0A8J5UTN8"/>
<keyword evidence="6" id="KW-1185">Reference proteome</keyword>
<dbReference type="Pfam" id="PF03985">
    <property type="entry name" value="Paf1"/>
    <property type="match status" value="1"/>
</dbReference>
<accession>A0A8J5UTN8</accession>
<dbReference type="GO" id="GO:0003682">
    <property type="term" value="F:chromatin binding"/>
    <property type="evidence" value="ECO:0007669"/>
    <property type="project" value="TreeGrafter"/>
</dbReference>
<sequence length="500" mass="58170">MAPTIQINRALSDRVKRPGTQEKRSELLSRVKYCNTLPDLPFDVKFIKYPFNATRFVQYNPTTLESSHKHEILTEHDLGVEIDLINRDIYALDPCTELHPDDERLLEDEVFMPQDSVRSRYHAKNVSWLRRTEYISTEKTRFNPQTMDKVEAKVGFTLKKNFVSENLYKDRDSQIRAIDKTFEDTKKPIKKHYRKAGVVPVEILPVLPDFDMWKHPCAHVIFETEAAVKKTSPAEYEATSQAVLRGVKDENSQQFVAYFLPLEETMEKRRRDFAAGVEYEDDEEYKYKMAKEYNWNVIQKGANGNEDNYFLVMRNDGVYYNELDTLVRLRKRRQVPGQQQNNTLLVVKHRPKALKLLLEHHLALKAVQGHGLNYALDQSLNHDLDHVQNPNHGLNHVQSLNHDLDRTPLQSHDLDLILELDLTLDQNQILSVQQSLINLDQQLLSYEHHHHHHHLHVQDLPQGHHLDHAQGQDLPVEVEVVAVVEVTVALKATKLVILFK</sequence>
<keyword evidence="4" id="KW-0539">Nucleus</keyword>
<dbReference type="Proteomes" id="UP000729913">
    <property type="component" value="Unassembled WGS sequence"/>
</dbReference>
<comment type="subcellular location">
    <subcellularLocation>
        <location evidence="1">Nucleus</location>
    </subcellularLocation>
</comment>
<evidence type="ECO:0000256" key="3">
    <source>
        <dbReference type="ARBA" id="ARBA00020462"/>
    </source>
</evidence>
<reference evidence="5" key="1">
    <citation type="submission" date="2020-03" db="EMBL/GenBank/DDBJ databases">
        <authorList>
            <person name="Chebbi M.A."/>
            <person name="Drezen J.M."/>
        </authorList>
    </citation>
    <scope>NUCLEOTIDE SEQUENCE</scope>
    <source>
        <tissue evidence="5">Whole body</tissue>
    </source>
</reference>
<dbReference type="PANTHER" id="PTHR23188">
    <property type="entry name" value="RNA POLYMERASE II-ASSOCIATED FACTOR 1 HOMOLOG"/>
    <property type="match status" value="1"/>
</dbReference>
<organism evidence="5 6">
    <name type="scientific">Cotesia typhae</name>
    <dbReference type="NCBI Taxonomy" id="2053667"/>
    <lineage>
        <taxon>Eukaryota</taxon>
        <taxon>Metazoa</taxon>
        <taxon>Ecdysozoa</taxon>
        <taxon>Arthropoda</taxon>
        <taxon>Hexapoda</taxon>
        <taxon>Insecta</taxon>
        <taxon>Pterygota</taxon>
        <taxon>Neoptera</taxon>
        <taxon>Endopterygota</taxon>
        <taxon>Hymenoptera</taxon>
        <taxon>Apocrita</taxon>
        <taxon>Ichneumonoidea</taxon>
        <taxon>Braconidae</taxon>
        <taxon>Microgastrinae</taxon>
        <taxon>Cotesia</taxon>
    </lineage>
</organism>
<dbReference type="GO" id="GO:0016593">
    <property type="term" value="C:Cdc73/Paf1 complex"/>
    <property type="evidence" value="ECO:0007669"/>
    <property type="project" value="InterPro"/>
</dbReference>
<comment type="caution">
    <text evidence="5">The sequence shown here is derived from an EMBL/GenBank/DDBJ whole genome shotgun (WGS) entry which is preliminary data.</text>
</comment>
<dbReference type="PANTHER" id="PTHR23188:SF12">
    <property type="entry name" value="RNA POLYMERASE II-ASSOCIATED FACTOR 1 HOMOLOG"/>
    <property type="match status" value="1"/>
</dbReference>
<evidence type="ECO:0000313" key="5">
    <source>
        <dbReference type="EMBL" id="KAG8035910.1"/>
    </source>
</evidence>
<evidence type="ECO:0000256" key="2">
    <source>
        <dbReference type="ARBA" id="ARBA00007560"/>
    </source>
</evidence>
<evidence type="ECO:0000256" key="1">
    <source>
        <dbReference type="ARBA" id="ARBA00004123"/>
    </source>
</evidence>